<evidence type="ECO:0000313" key="3">
    <source>
        <dbReference type="RefSeq" id="XP_035683003.1"/>
    </source>
</evidence>
<feature type="transmembrane region" description="Helical" evidence="1">
    <location>
        <begin position="220"/>
        <end position="240"/>
    </location>
</feature>
<dbReference type="OMA" id="HIPILLW"/>
<keyword evidence="1" id="KW-0472">Membrane</keyword>
<keyword evidence="2" id="KW-1185">Reference proteome</keyword>
<protein>
    <submittedName>
        <fullName evidence="3">Uncharacterized protein LOC118420338</fullName>
    </submittedName>
</protein>
<feature type="transmembrane region" description="Helical" evidence="1">
    <location>
        <begin position="30"/>
        <end position="50"/>
    </location>
</feature>
<evidence type="ECO:0000256" key="1">
    <source>
        <dbReference type="SAM" id="Phobius"/>
    </source>
</evidence>
<evidence type="ECO:0000313" key="2">
    <source>
        <dbReference type="Proteomes" id="UP000001554"/>
    </source>
</evidence>
<feature type="transmembrane region" description="Helical" evidence="1">
    <location>
        <begin position="62"/>
        <end position="84"/>
    </location>
</feature>
<dbReference type="AlphaFoldDB" id="A0A9J7LJP6"/>
<reference evidence="2" key="1">
    <citation type="journal article" date="2020" name="Nat. Ecol. Evol.">
        <title>Deeply conserved synteny resolves early events in vertebrate evolution.</title>
        <authorList>
            <person name="Simakov O."/>
            <person name="Marletaz F."/>
            <person name="Yue J.X."/>
            <person name="O'Connell B."/>
            <person name="Jenkins J."/>
            <person name="Brandt A."/>
            <person name="Calef R."/>
            <person name="Tung C.H."/>
            <person name="Huang T.K."/>
            <person name="Schmutz J."/>
            <person name="Satoh N."/>
            <person name="Yu J.K."/>
            <person name="Putnam N.H."/>
            <person name="Green R.E."/>
            <person name="Rokhsar D.S."/>
        </authorList>
    </citation>
    <scope>NUCLEOTIDE SEQUENCE [LARGE SCALE GENOMIC DNA]</scope>
    <source>
        <strain evidence="2">S238N-H82</strain>
    </source>
</reference>
<dbReference type="Proteomes" id="UP000001554">
    <property type="component" value="Chromosome 7"/>
</dbReference>
<keyword evidence="1" id="KW-0812">Transmembrane</keyword>
<feature type="transmembrane region" description="Helical" evidence="1">
    <location>
        <begin position="96"/>
        <end position="113"/>
    </location>
</feature>
<reference evidence="3" key="2">
    <citation type="submission" date="2025-08" db="UniProtKB">
        <authorList>
            <consortium name="RefSeq"/>
        </authorList>
    </citation>
    <scope>IDENTIFICATION</scope>
    <source>
        <strain evidence="3">S238N-H82</strain>
        <tissue evidence="3">Testes</tissue>
    </source>
</reference>
<dbReference type="GeneID" id="118420338"/>
<sequence>MGWAETQENQEKMPYDAEGATTIPYMYLPMLLPLMFFWQAVVQIYWLVVVYKTSWNDYIRELSPVITSFSVSILCNAASTILDFYGFPLSAGVAKMLPPFFLCACLFLTLNIAENHMAEMSTAHRWCYLLLVENCEGFSLTWSHAETTSTVSTILVRHFNVGLDTVVSIHQTQLAVCVIFMYSVELIFHRIFRWVVASHIPILLWAFTLHNLAMIGDVTVWLLVVASGIFVANKIVALACSKQDQGKSTETIISPFWHVKII</sequence>
<accession>A0A9J7LJP6</accession>
<dbReference type="OrthoDB" id="9989151at2759"/>
<keyword evidence="1" id="KW-1133">Transmembrane helix</keyword>
<feature type="transmembrane region" description="Helical" evidence="1">
    <location>
        <begin position="191"/>
        <end position="208"/>
    </location>
</feature>
<organism evidence="2 3">
    <name type="scientific">Branchiostoma floridae</name>
    <name type="common">Florida lancelet</name>
    <name type="synonym">Amphioxus</name>
    <dbReference type="NCBI Taxonomy" id="7739"/>
    <lineage>
        <taxon>Eukaryota</taxon>
        <taxon>Metazoa</taxon>
        <taxon>Chordata</taxon>
        <taxon>Cephalochordata</taxon>
        <taxon>Leptocardii</taxon>
        <taxon>Amphioxiformes</taxon>
        <taxon>Branchiostomatidae</taxon>
        <taxon>Branchiostoma</taxon>
    </lineage>
</organism>
<dbReference type="RefSeq" id="XP_035683003.1">
    <property type="nucleotide sequence ID" value="XM_035827110.1"/>
</dbReference>
<dbReference type="KEGG" id="bfo:118420338"/>
<gene>
    <name evidence="3" type="primary">LOC118420338</name>
</gene>
<proteinExistence type="predicted"/>
<name>A0A9J7LJP6_BRAFL</name>